<dbReference type="SUPFAM" id="SSF54106">
    <property type="entry name" value="LysM domain"/>
    <property type="match status" value="1"/>
</dbReference>
<dbReference type="InterPro" id="IPR011583">
    <property type="entry name" value="Chitinase_II/V-like_cat"/>
</dbReference>
<evidence type="ECO:0000256" key="1">
    <source>
        <dbReference type="ARBA" id="ARBA00023295"/>
    </source>
</evidence>
<dbReference type="InterPro" id="IPR029070">
    <property type="entry name" value="Chitinase_insertion_sf"/>
</dbReference>
<dbReference type="InterPro" id="IPR036779">
    <property type="entry name" value="LysM_dom_sf"/>
</dbReference>
<dbReference type="PANTHER" id="PTHR46066:SF2">
    <property type="entry name" value="CHITINASE DOMAIN-CONTAINING PROTEIN 1"/>
    <property type="match status" value="1"/>
</dbReference>
<evidence type="ECO:0000256" key="2">
    <source>
        <dbReference type="SAM" id="SignalP"/>
    </source>
</evidence>
<dbReference type="RefSeq" id="WP_377604145.1">
    <property type="nucleotide sequence ID" value="NZ_JBHUME010000009.1"/>
</dbReference>
<dbReference type="InterPro" id="IPR018392">
    <property type="entry name" value="LysM"/>
</dbReference>
<keyword evidence="1" id="KW-0326">Glycosidase</keyword>
<evidence type="ECO:0000259" key="4">
    <source>
        <dbReference type="PROSITE" id="PS51910"/>
    </source>
</evidence>
<dbReference type="EMBL" id="JBHUME010000009">
    <property type="protein sequence ID" value="MFD2613887.1"/>
    <property type="molecule type" value="Genomic_DNA"/>
</dbReference>
<dbReference type="Proteomes" id="UP001597541">
    <property type="component" value="Unassembled WGS sequence"/>
</dbReference>
<evidence type="ECO:0000259" key="3">
    <source>
        <dbReference type="PROSITE" id="PS51782"/>
    </source>
</evidence>
<feature type="domain" description="GH18" evidence="4">
    <location>
        <begin position="148"/>
        <end position="456"/>
    </location>
</feature>
<dbReference type="PANTHER" id="PTHR46066">
    <property type="entry name" value="CHITINASE DOMAIN-CONTAINING PROTEIN 1 FAMILY MEMBER"/>
    <property type="match status" value="1"/>
</dbReference>
<dbReference type="Pfam" id="PF00704">
    <property type="entry name" value="Glyco_hydro_18"/>
    <property type="match status" value="1"/>
</dbReference>
<dbReference type="CDD" id="cd00118">
    <property type="entry name" value="LysM"/>
    <property type="match status" value="1"/>
</dbReference>
<comment type="caution">
    <text evidence="5">The sequence shown here is derived from an EMBL/GenBank/DDBJ whole genome shotgun (WGS) entry which is preliminary data.</text>
</comment>
<keyword evidence="5" id="KW-0378">Hydrolase</keyword>
<evidence type="ECO:0000313" key="5">
    <source>
        <dbReference type="EMBL" id="MFD2613887.1"/>
    </source>
</evidence>
<feature type="signal peptide" evidence="2">
    <location>
        <begin position="1"/>
        <end position="29"/>
    </location>
</feature>
<dbReference type="PROSITE" id="PS51910">
    <property type="entry name" value="GH18_2"/>
    <property type="match status" value="1"/>
</dbReference>
<sequence>MRKSIPFCLSLTLFILLLTYMASPAPAVAAGYSFQTGVVTASAAEVYAEAYQDSAVISRMAQGAEYPVLGFSAGDTLRSIHTVKPKETLYVIAQSYQVTVSSLKQWNHLAGDNITVGQKLSIPDTYVQLQLLGGRKGWVRHSKLRFKKQSALIFGWNFGTNAATLIRQSSRPNLNVVSPRWFVINSGPSVVTINENAGYVQAMHNRGKRVWPLLGNRFDATLTYTVLSDAAKRHKLVIKLRDSLIRTGADGVNVDFENIDLRNRQDFVNFIKELKAALAPKGKIVSVDVTRTNPDPNWSGSFDRAALGRAADYLIMMGYEEHWGGSSHPGPVASLPWVRGGITELMKDVPSHKIILGIPFYTRQWVTDQATGKVTSTDLTMQGAVNRIKSNHAQIQWDPAASQRYAAYTVNGKLHQLWLEDELSTRLRYDLVKQYRLKGVAAWYVGAETPDIWRLF</sequence>
<dbReference type="Gene3D" id="3.10.350.10">
    <property type="entry name" value="LysM domain"/>
    <property type="match status" value="1"/>
</dbReference>
<dbReference type="PROSITE" id="PS51782">
    <property type="entry name" value="LYSM"/>
    <property type="match status" value="1"/>
</dbReference>
<dbReference type="Gene3D" id="3.10.50.10">
    <property type="match status" value="1"/>
</dbReference>
<dbReference type="SMART" id="SM00636">
    <property type="entry name" value="Glyco_18"/>
    <property type="match status" value="1"/>
</dbReference>
<reference evidence="6" key="1">
    <citation type="journal article" date="2019" name="Int. J. Syst. Evol. Microbiol.">
        <title>The Global Catalogue of Microorganisms (GCM) 10K type strain sequencing project: providing services to taxonomists for standard genome sequencing and annotation.</title>
        <authorList>
            <consortium name="The Broad Institute Genomics Platform"/>
            <consortium name="The Broad Institute Genome Sequencing Center for Infectious Disease"/>
            <person name="Wu L."/>
            <person name="Ma J."/>
        </authorList>
    </citation>
    <scope>NUCLEOTIDE SEQUENCE [LARGE SCALE GENOMIC DNA]</scope>
    <source>
        <strain evidence="6">KCTC 3950</strain>
    </source>
</reference>
<evidence type="ECO:0000313" key="6">
    <source>
        <dbReference type="Proteomes" id="UP001597541"/>
    </source>
</evidence>
<dbReference type="GO" id="GO:0016787">
    <property type="term" value="F:hydrolase activity"/>
    <property type="evidence" value="ECO:0007669"/>
    <property type="project" value="UniProtKB-KW"/>
</dbReference>
<gene>
    <name evidence="5" type="ORF">ACFSUF_15830</name>
</gene>
<protein>
    <submittedName>
        <fullName evidence="5">Glycosyl hydrolase family 18 protein</fullName>
    </submittedName>
</protein>
<keyword evidence="6" id="KW-1185">Reference proteome</keyword>
<dbReference type="SMART" id="SM00257">
    <property type="entry name" value="LysM"/>
    <property type="match status" value="1"/>
</dbReference>
<dbReference type="InterPro" id="IPR017853">
    <property type="entry name" value="GH"/>
</dbReference>
<feature type="chain" id="PRO_5047463168" evidence="2">
    <location>
        <begin position="30"/>
        <end position="456"/>
    </location>
</feature>
<dbReference type="Gene3D" id="3.20.20.80">
    <property type="entry name" value="Glycosidases"/>
    <property type="match status" value="1"/>
</dbReference>
<dbReference type="SUPFAM" id="SSF51445">
    <property type="entry name" value="(Trans)glycosidases"/>
    <property type="match status" value="1"/>
</dbReference>
<keyword evidence="2" id="KW-0732">Signal</keyword>
<accession>A0ABW5PIM0</accession>
<feature type="domain" description="LysM" evidence="3">
    <location>
        <begin position="79"/>
        <end position="122"/>
    </location>
</feature>
<dbReference type="Pfam" id="PF01476">
    <property type="entry name" value="LysM"/>
    <property type="match status" value="1"/>
</dbReference>
<dbReference type="InterPro" id="IPR001223">
    <property type="entry name" value="Glyco_hydro18_cat"/>
</dbReference>
<name>A0ABW5PIM0_9BACL</name>
<proteinExistence type="predicted"/>
<organism evidence="5 6">
    <name type="scientific">Paenibacillus gansuensis</name>
    <dbReference type="NCBI Taxonomy" id="306542"/>
    <lineage>
        <taxon>Bacteria</taxon>
        <taxon>Bacillati</taxon>
        <taxon>Bacillota</taxon>
        <taxon>Bacilli</taxon>
        <taxon>Bacillales</taxon>
        <taxon>Paenibacillaceae</taxon>
        <taxon>Paenibacillus</taxon>
    </lineage>
</organism>